<evidence type="ECO:0000313" key="1">
    <source>
        <dbReference type="EMBL" id="MDC2828956.1"/>
    </source>
</evidence>
<dbReference type="RefSeq" id="WP_272225684.1">
    <property type="nucleotide sequence ID" value="NZ_JAQONE010000003.1"/>
</dbReference>
<dbReference type="EMBL" id="JAQONE010000003">
    <property type="protein sequence ID" value="MDC2828956.1"/>
    <property type="molecule type" value="Genomic_DNA"/>
</dbReference>
<protein>
    <submittedName>
        <fullName evidence="1">Uncharacterized protein</fullName>
    </submittedName>
</protein>
<accession>A0AAJ1M9J4</accession>
<name>A0AAJ1M9J4_LIMMU</name>
<organism evidence="1 2">
    <name type="scientific">Limosilactobacillus mucosae</name>
    <name type="common">Lactobacillus mucosae</name>
    <dbReference type="NCBI Taxonomy" id="97478"/>
    <lineage>
        <taxon>Bacteria</taxon>
        <taxon>Bacillati</taxon>
        <taxon>Bacillota</taxon>
        <taxon>Bacilli</taxon>
        <taxon>Lactobacillales</taxon>
        <taxon>Lactobacillaceae</taxon>
        <taxon>Limosilactobacillus</taxon>
    </lineage>
</organism>
<sequence>MNPIDLDRKRLKSQEDINKLVLYQLKKILTPKNKLIPEDFDYYNTKSVDTERRN</sequence>
<proteinExistence type="predicted"/>
<comment type="caution">
    <text evidence="1">The sequence shown here is derived from an EMBL/GenBank/DDBJ whole genome shotgun (WGS) entry which is preliminary data.</text>
</comment>
<dbReference type="AlphaFoldDB" id="A0AAJ1M9J4"/>
<reference evidence="1" key="1">
    <citation type="submission" date="2023-01" db="EMBL/GenBank/DDBJ databases">
        <title>Genome analysis of 13 Lactobacillus isolated from gut of wild boar.</title>
        <authorList>
            <person name="Papp P."/>
            <person name="Libisch B."/>
            <person name="Nagy T."/>
            <person name="Olasz F."/>
        </authorList>
    </citation>
    <scope>NUCLEOTIDE SEQUENCE</scope>
    <source>
        <strain evidence="1">F146</strain>
    </source>
</reference>
<dbReference type="Proteomes" id="UP001220670">
    <property type="component" value="Unassembled WGS sequence"/>
</dbReference>
<evidence type="ECO:0000313" key="2">
    <source>
        <dbReference type="Proteomes" id="UP001220670"/>
    </source>
</evidence>
<gene>
    <name evidence="1" type="ORF">PO250_01220</name>
</gene>